<protein>
    <recommendedName>
        <fullName evidence="4">Gag protein</fullName>
    </recommendedName>
</protein>
<evidence type="ECO:0000256" key="1">
    <source>
        <dbReference type="SAM" id="MobiDB-lite"/>
    </source>
</evidence>
<keyword evidence="3" id="KW-1185">Reference proteome</keyword>
<organism evidence="2 3">
    <name type="scientific">Staurois parvus</name>
    <dbReference type="NCBI Taxonomy" id="386267"/>
    <lineage>
        <taxon>Eukaryota</taxon>
        <taxon>Metazoa</taxon>
        <taxon>Chordata</taxon>
        <taxon>Craniata</taxon>
        <taxon>Vertebrata</taxon>
        <taxon>Euteleostomi</taxon>
        <taxon>Amphibia</taxon>
        <taxon>Batrachia</taxon>
        <taxon>Anura</taxon>
        <taxon>Neobatrachia</taxon>
        <taxon>Ranoidea</taxon>
        <taxon>Ranidae</taxon>
        <taxon>Staurois</taxon>
    </lineage>
</organism>
<feature type="compositionally biased region" description="Low complexity" evidence="1">
    <location>
        <begin position="159"/>
        <end position="169"/>
    </location>
</feature>
<gene>
    <name evidence="2" type="ORF">SPARVUS_LOCUS1510282</name>
</gene>
<dbReference type="InterPro" id="IPR021281">
    <property type="entry name" value="SNAPC2"/>
</dbReference>
<dbReference type="Pfam" id="PF11035">
    <property type="entry name" value="SNAPC2"/>
    <property type="match status" value="1"/>
</dbReference>
<feature type="compositionally biased region" description="Basic residues" evidence="1">
    <location>
        <begin position="1"/>
        <end position="10"/>
    </location>
</feature>
<sequence>MKPPVRRRAAPQRFVGSDPAPARTAPIRLAWMCKEKVDLLRGLKAQVDQKVPDPPIQGRSQSEVSSYIAWLRGRAAREAVQTVYEKWVQDRKAEEAETPVPIEVWTDLVCQMSKPTEEAVTAAFSQMLTIASTEPETLRHSIPSKEPRKRASRAKSPAKKSSQQEVSSGEGPGPSGVGVSRYRG</sequence>
<feature type="compositionally biased region" description="Basic and acidic residues" evidence="1">
    <location>
        <begin position="136"/>
        <end position="146"/>
    </location>
</feature>
<dbReference type="Proteomes" id="UP001162483">
    <property type="component" value="Unassembled WGS sequence"/>
</dbReference>
<dbReference type="PANTHER" id="PTHR15132:SF1">
    <property type="entry name" value="SNRNA-ACTIVATING PROTEIN COMPLEX SUBUNIT 2"/>
    <property type="match status" value="1"/>
</dbReference>
<evidence type="ECO:0000313" key="2">
    <source>
        <dbReference type="EMBL" id="CAI9538980.1"/>
    </source>
</evidence>
<comment type="caution">
    <text evidence="2">The sequence shown here is derived from an EMBL/GenBank/DDBJ whole genome shotgun (WGS) entry which is preliminary data.</text>
</comment>
<evidence type="ECO:0000313" key="3">
    <source>
        <dbReference type="Proteomes" id="UP001162483"/>
    </source>
</evidence>
<accession>A0ABN9AUY8</accession>
<proteinExistence type="predicted"/>
<reference evidence="2" key="1">
    <citation type="submission" date="2023-05" db="EMBL/GenBank/DDBJ databases">
        <authorList>
            <person name="Stuckert A."/>
        </authorList>
    </citation>
    <scope>NUCLEOTIDE SEQUENCE</scope>
</reference>
<dbReference type="PANTHER" id="PTHR15132">
    <property type="entry name" value="SNRNA-ACTIVATING PROTEIN COMPLEX SUBUNIT 2"/>
    <property type="match status" value="1"/>
</dbReference>
<feature type="region of interest" description="Disordered" evidence="1">
    <location>
        <begin position="1"/>
        <end position="21"/>
    </location>
</feature>
<feature type="compositionally biased region" description="Basic residues" evidence="1">
    <location>
        <begin position="147"/>
        <end position="158"/>
    </location>
</feature>
<name>A0ABN9AUY8_9NEOB</name>
<evidence type="ECO:0008006" key="4">
    <source>
        <dbReference type="Google" id="ProtNLM"/>
    </source>
</evidence>
<dbReference type="EMBL" id="CATNWA010001047">
    <property type="protein sequence ID" value="CAI9538980.1"/>
    <property type="molecule type" value="Genomic_DNA"/>
</dbReference>
<feature type="region of interest" description="Disordered" evidence="1">
    <location>
        <begin position="132"/>
        <end position="184"/>
    </location>
</feature>